<sequence length="492" mass="52498">MYLGIDLGTSGVKAILMDGDQRIVAEASSRPLAVERPHRGWSEQHPHIWWDAVCEALDRLTASHPRELSAVRGIGLSGQMYGATMLDAADRPIRPAILWNDTRSTAECRLMEQREPDLRRIAGRRATPGVTAPKLIWMREHEPDNFARIRTVLLPKDYVRLRLTGEKVSDMADASGTLWMDVAARAWSDRLLASTGLDVSHMPRLVEGTEPAGTLLPGLADRWGMVNRPVVAGGGGDNACGACGSGIVEPGDGTVSLGTSGVLFVATSEARPSLDHAIETLCHAVPGVWHQMSVILSATSCLNWLASVLKRPAAELVRDLGEAPRPATGLLFLPFLDGCWSPQDDADIRGAFVGLEHGTDERALTFAVLQGVAFALNEAANGFRDNGARFDRLLGIGGGSRSPLWMSMVANALGVGIDIPSASELGAAFGAARLGLIAATNTPPSDVLKRPPIARSIEPDPALTESSGAAFEQWRALYAPVRAASAALRTRV</sequence>
<feature type="active site" description="Proton acceptor" evidence="8">
    <location>
        <position position="237"/>
    </location>
</feature>
<keyword evidence="13" id="KW-1185">Reference proteome</keyword>
<name>A0A1M7ZP47_9HYPH</name>
<evidence type="ECO:0000256" key="1">
    <source>
        <dbReference type="ARBA" id="ARBA00009156"/>
    </source>
</evidence>
<dbReference type="Pfam" id="PF02782">
    <property type="entry name" value="FGGY_C"/>
    <property type="match status" value="1"/>
</dbReference>
<dbReference type="HAMAP" id="MF_02220">
    <property type="entry name" value="XylB"/>
    <property type="match status" value="1"/>
</dbReference>
<keyword evidence="2 8" id="KW-0859">Xylose metabolism</keyword>
<gene>
    <name evidence="8 9" type="primary">xylB</name>
    <name evidence="12" type="ORF">SAMN02745172_03248</name>
</gene>
<dbReference type="InterPro" id="IPR018485">
    <property type="entry name" value="FGGY_C"/>
</dbReference>
<evidence type="ECO:0000256" key="6">
    <source>
        <dbReference type="ARBA" id="ARBA00022840"/>
    </source>
</evidence>
<dbReference type="OrthoDB" id="9805576at2"/>
<protein>
    <recommendedName>
        <fullName evidence="8 9">Xylulose kinase</fullName>
        <shortName evidence="8 9">Xylulokinase</shortName>
        <ecNumber evidence="8 9">2.7.1.17</ecNumber>
    </recommendedName>
</protein>
<dbReference type="Proteomes" id="UP000186406">
    <property type="component" value="Unassembled WGS sequence"/>
</dbReference>
<dbReference type="PANTHER" id="PTHR43095:SF6">
    <property type="entry name" value="XYLULOSE KINASE"/>
    <property type="match status" value="1"/>
</dbReference>
<dbReference type="InterPro" id="IPR018483">
    <property type="entry name" value="Carb_kinase_FGGY_CS"/>
</dbReference>
<proteinExistence type="inferred from homology"/>
<evidence type="ECO:0000256" key="4">
    <source>
        <dbReference type="ARBA" id="ARBA00022741"/>
    </source>
</evidence>
<keyword evidence="3 8" id="KW-0808">Transferase</keyword>
<dbReference type="Gene3D" id="3.30.420.40">
    <property type="match status" value="2"/>
</dbReference>
<dbReference type="InterPro" id="IPR006000">
    <property type="entry name" value="Xylulokinase"/>
</dbReference>
<accession>A0A1M7ZP47</accession>
<evidence type="ECO:0000256" key="9">
    <source>
        <dbReference type="RuleBase" id="RU364073"/>
    </source>
</evidence>
<dbReference type="EMBL" id="FRXO01000006">
    <property type="protein sequence ID" value="SHO66589.1"/>
    <property type="molecule type" value="Genomic_DNA"/>
</dbReference>
<feature type="domain" description="Carbohydrate kinase FGGY C-terminal" evidence="11">
    <location>
        <begin position="254"/>
        <end position="439"/>
    </location>
</feature>
<dbReference type="STRING" id="1123029.SAMN02745172_03248"/>
<evidence type="ECO:0000256" key="2">
    <source>
        <dbReference type="ARBA" id="ARBA00022629"/>
    </source>
</evidence>
<dbReference type="GO" id="GO:0005524">
    <property type="term" value="F:ATP binding"/>
    <property type="evidence" value="ECO:0007669"/>
    <property type="project" value="UniProtKB-UniRule"/>
</dbReference>
<feature type="site" description="Important for activity" evidence="8">
    <location>
        <position position="6"/>
    </location>
</feature>
<dbReference type="PIRSF" id="PIRSF000538">
    <property type="entry name" value="GlpK"/>
    <property type="match status" value="1"/>
</dbReference>
<evidence type="ECO:0000256" key="3">
    <source>
        <dbReference type="ARBA" id="ARBA00022679"/>
    </source>
</evidence>
<dbReference type="AlphaFoldDB" id="A0A1M7ZP47"/>
<dbReference type="GO" id="GO:0005998">
    <property type="term" value="P:xylulose catabolic process"/>
    <property type="evidence" value="ECO:0007669"/>
    <property type="project" value="UniProtKB-UniRule"/>
</dbReference>
<evidence type="ECO:0000259" key="11">
    <source>
        <dbReference type="Pfam" id="PF02782"/>
    </source>
</evidence>
<evidence type="ECO:0000259" key="10">
    <source>
        <dbReference type="Pfam" id="PF00370"/>
    </source>
</evidence>
<dbReference type="InterPro" id="IPR050406">
    <property type="entry name" value="FGGY_Carb_Kinase"/>
</dbReference>
<keyword evidence="6 8" id="KW-0067">ATP-binding</keyword>
<dbReference type="RefSeq" id="WP_073630547.1">
    <property type="nucleotide sequence ID" value="NZ_FRXO01000006.1"/>
</dbReference>
<dbReference type="InterPro" id="IPR043129">
    <property type="entry name" value="ATPase_NBD"/>
</dbReference>
<evidence type="ECO:0000256" key="5">
    <source>
        <dbReference type="ARBA" id="ARBA00022777"/>
    </source>
</evidence>
<organism evidence="12 13">
    <name type="scientific">Pseudoxanthobacter soli DSM 19599</name>
    <dbReference type="NCBI Taxonomy" id="1123029"/>
    <lineage>
        <taxon>Bacteria</taxon>
        <taxon>Pseudomonadati</taxon>
        <taxon>Pseudomonadota</taxon>
        <taxon>Alphaproteobacteria</taxon>
        <taxon>Hyphomicrobiales</taxon>
        <taxon>Segnochrobactraceae</taxon>
        <taxon>Pseudoxanthobacter</taxon>
    </lineage>
</organism>
<keyword evidence="5 8" id="KW-0418">Kinase</keyword>
<dbReference type="GO" id="GO:0004856">
    <property type="term" value="F:D-xylulokinase activity"/>
    <property type="evidence" value="ECO:0007669"/>
    <property type="project" value="UniProtKB-UniRule"/>
</dbReference>
<comment type="function">
    <text evidence="8">Catalyzes the phosphorylation of D-xylulose to D-xylulose 5-phosphate.</text>
</comment>
<dbReference type="PROSITE" id="PS00933">
    <property type="entry name" value="FGGY_KINASES_1"/>
    <property type="match status" value="1"/>
</dbReference>
<keyword evidence="4 8" id="KW-0547">Nucleotide-binding</keyword>
<dbReference type="InterPro" id="IPR000577">
    <property type="entry name" value="Carb_kinase_FGGY"/>
</dbReference>
<dbReference type="SUPFAM" id="SSF53067">
    <property type="entry name" value="Actin-like ATPase domain"/>
    <property type="match status" value="2"/>
</dbReference>
<evidence type="ECO:0000256" key="7">
    <source>
        <dbReference type="ARBA" id="ARBA00023277"/>
    </source>
</evidence>
<dbReference type="InterPro" id="IPR018484">
    <property type="entry name" value="FGGY_N"/>
</dbReference>
<keyword evidence="7 8" id="KW-0119">Carbohydrate metabolism</keyword>
<comment type="similarity">
    <text evidence="1 8 9">Belongs to the FGGY kinase family.</text>
</comment>
<comment type="catalytic activity">
    <reaction evidence="8 9">
        <text>D-xylulose + ATP = D-xylulose 5-phosphate + ADP + H(+)</text>
        <dbReference type="Rhea" id="RHEA:10964"/>
        <dbReference type="ChEBI" id="CHEBI:15378"/>
        <dbReference type="ChEBI" id="CHEBI:17140"/>
        <dbReference type="ChEBI" id="CHEBI:30616"/>
        <dbReference type="ChEBI" id="CHEBI:57737"/>
        <dbReference type="ChEBI" id="CHEBI:456216"/>
        <dbReference type="EC" id="2.7.1.17"/>
    </reaction>
</comment>
<dbReference type="EC" id="2.7.1.17" evidence="8 9"/>
<dbReference type="PANTHER" id="PTHR43095">
    <property type="entry name" value="SUGAR KINASE"/>
    <property type="match status" value="1"/>
</dbReference>
<reference evidence="12 13" key="1">
    <citation type="submission" date="2016-12" db="EMBL/GenBank/DDBJ databases">
        <authorList>
            <person name="Song W.-J."/>
            <person name="Kurnit D.M."/>
        </authorList>
    </citation>
    <scope>NUCLEOTIDE SEQUENCE [LARGE SCALE GENOMIC DNA]</scope>
    <source>
        <strain evidence="12 13">DSM 19599</strain>
    </source>
</reference>
<dbReference type="GO" id="GO:0042732">
    <property type="term" value="P:D-xylose metabolic process"/>
    <property type="evidence" value="ECO:0007669"/>
    <property type="project" value="UniProtKB-KW"/>
</dbReference>
<evidence type="ECO:0000256" key="8">
    <source>
        <dbReference type="HAMAP-Rule" id="MF_02220"/>
    </source>
</evidence>
<dbReference type="Pfam" id="PF00370">
    <property type="entry name" value="FGGY_N"/>
    <property type="match status" value="1"/>
</dbReference>
<dbReference type="CDD" id="cd07808">
    <property type="entry name" value="ASKHA_NBD_FGGY_EcXK-like"/>
    <property type="match status" value="1"/>
</dbReference>
<evidence type="ECO:0000313" key="12">
    <source>
        <dbReference type="EMBL" id="SHO66589.1"/>
    </source>
</evidence>
<dbReference type="NCBIfam" id="TIGR01312">
    <property type="entry name" value="XylB"/>
    <property type="match status" value="1"/>
</dbReference>
<feature type="domain" description="Carbohydrate kinase FGGY N-terminal" evidence="10">
    <location>
        <begin position="1"/>
        <end position="244"/>
    </location>
</feature>
<evidence type="ECO:0000313" key="13">
    <source>
        <dbReference type="Proteomes" id="UP000186406"/>
    </source>
</evidence>
<comment type="caution">
    <text evidence="8">Lacks conserved residue(s) required for the propagation of feature annotation.</text>
</comment>